<dbReference type="PANTHER" id="PTHR42732:SF1">
    <property type="entry name" value="BETA-MANNOSIDASE"/>
    <property type="match status" value="1"/>
</dbReference>
<dbReference type="InterPro" id="IPR006102">
    <property type="entry name" value="Ig-like_GH2"/>
</dbReference>
<dbReference type="PROSITE" id="PS00608">
    <property type="entry name" value="GLYCOSYL_HYDROL_F2_2"/>
    <property type="match status" value="1"/>
</dbReference>
<dbReference type="InterPro" id="IPR008979">
    <property type="entry name" value="Galactose-bd-like_sf"/>
</dbReference>
<dbReference type="InterPro" id="IPR013783">
    <property type="entry name" value="Ig-like_fold"/>
</dbReference>
<dbReference type="GO" id="GO:0004553">
    <property type="term" value="F:hydrolase activity, hydrolyzing O-glycosyl compounds"/>
    <property type="evidence" value="ECO:0007669"/>
    <property type="project" value="InterPro"/>
</dbReference>
<evidence type="ECO:0000259" key="6">
    <source>
        <dbReference type="Pfam" id="PF02836"/>
    </source>
</evidence>
<dbReference type="InterPro" id="IPR025300">
    <property type="entry name" value="BetaGal_jelly_roll_dom"/>
</dbReference>
<dbReference type="InterPro" id="IPR051913">
    <property type="entry name" value="GH2_Domain-Containing"/>
</dbReference>
<dbReference type="InterPro" id="IPR040605">
    <property type="entry name" value="Glyco_hydro2_dom5"/>
</dbReference>
<dbReference type="SUPFAM" id="SSF49785">
    <property type="entry name" value="Galactose-binding domain-like"/>
    <property type="match status" value="1"/>
</dbReference>
<feature type="domain" description="Glycoside hydrolase family 2" evidence="9">
    <location>
        <begin position="708"/>
        <end position="807"/>
    </location>
</feature>
<dbReference type="Pfam" id="PF13364">
    <property type="entry name" value="BetaGal_ABD2"/>
    <property type="match status" value="1"/>
</dbReference>
<evidence type="ECO:0000256" key="2">
    <source>
        <dbReference type="ARBA" id="ARBA00022801"/>
    </source>
</evidence>
<dbReference type="SUPFAM" id="SSF49373">
    <property type="entry name" value="Invasin/intimin cell-adhesion fragments"/>
    <property type="match status" value="1"/>
</dbReference>
<feature type="chain" id="PRO_5025332984" evidence="4">
    <location>
        <begin position="21"/>
        <end position="813"/>
    </location>
</feature>
<keyword evidence="11" id="KW-1185">Reference proteome</keyword>
<accession>A0A6C2UQ95</accession>
<name>A0A6C2UQ95_9BACT</name>
<reference evidence="10 11" key="1">
    <citation type="submission" date="2019-04" db="EMBL/GenBank/DDBJ databases">
        <authorList>
            <person name="Van Vliet M D."/>
        </authorList>
    </citation>
    <scope>NUCLEOTIDE SEQUENCE [LARGE SCALE GENOMIC DNA]</scope>
    <source>
        <strain evidence="10 11">F21</strain>
    </source>
</reference>
<dbReference type="InterPro" id="IPR023232">
    <property type="entry name" value="Glyco_hydro_2_AS"/>
</dbReference>
<evidence type="ECO:0000259" key="9">
    <source>
        <dbReference type="Pfam" id="PF18565"/>
    </source>
</evidence>
<evidence type="ECO:0000256" key="4">
    <source>
        <dbReference type="SAM" id="SignalP"/>
    </source>
</evidence>
<keyword evidence="3" id="KW-0326">Glycosidase</keyword>
<keyword evidence="2" id="KW-0378">Hydrolase</keyword>
<dbReference type="InterPro" id="IPR008964">
    <property type="entry name" value="Invasin/intimin_cell_adhesion"/>
</dbReference>
<dbReference type="InterPro" id="IPR032311">
    <property type="entry name" value="DUF4982"/>
</dbReference>
<dbReference type="Pfam" id="PF16355">
    <property type="entry name" value="DUF4982"/>
    <property type="match status" value="1"/>
</dbReference>
<dbReference type="InterPro" id="IPR017853">
    <property type="entry name" value="GH"/>
</dbReference>
<dbReference type="SUPFAM" id="SSF51445">
    <property type="entry name" value="(Trans)glycosidases"/>
    <property type="match status" value="1"/>
</dbReference>
<feature type="domain" description="Glycoside hydrolase family 2 catalytic" evidence="6">
    <location>
        <begin position="288"/>
        <end position="441"/>
    </location>
</feature>
<feature type="domain" description="Beta-galactosidase jelly roll" evidence="7">
    <location>
        <begin position="81"/>
        <end position="163"/>
    </location>
</feature>
<sequence>MNRRYYMGALLAGTAMSSYAMSAFRLKKDQMKNGLGRSSFNEGWRFRLGAAEGAEASAYGDSDWRALDLPHDWAIEGPFDVKYNARCGGLPFHGTGWYRKTFDVPAEAKGNVVSVTFDGAMYNAHVWVNGHFLGSRPYGYSEFQYDLSDHLNYGGANVIAVKLSPEDLSSRWYPGAGIYRNVWLDVRNPVHVAQWGTYVTTPVVSAAQAAVRVETTLVGDGAVEYEIFDPKGRTVAVGADPLLFVEKPKLWDIDSPHLYVLRTTVRVESEVVDQVETRFGIRTLEFLKSGFKLNGRPVRIQGVCLHHDNGPLGAAIYRRADERKLQIMKQMGVNSVRTSHNPPSNELLDLCDELGILVQDEAFDVWLKPKVENGYNKFFAEWGERDIKDMVRRDRNHPSVFMWSIGNEILEQGNAENGNRMAKQLNDYVKAVDSTRPTTCGFNWWPGPYENGMASQIDIAGMNYKPLAYGAPVNEFLPSNPVVGSETSSCTSSRGVYHLPIEKYKTHESKQVTSYDLIGPPWAYPPDVEFDALEKNPEILGEYIWTGFDYLGEPTPYGGKDNSTNGYWNADWPARSSYFGAVDLCGFPKDRFYLYQSQWTQEPMVHVLPHWNWEGAGHETIPVYAYTNCEEVELFVNGKSFGRKVKGKDLTKLLVKFNRYEGDTFMSKYRLSWDVPYSPGSLKVIGYIAGKAVAEKEITTAGVPAKVRLLPDRKKIDADGTDLSYVTVRIEDANGNFCPLADNTVQFKVEGAGTIAAVGNGNAATTAPFIADHRDAFSGLCMLIVKAGKAGGKIEINAASEGLEADQTVLTVR</sequence>
<dbReference type="RefSeq" id="WP_222846403.1">
    <property type="nucleotide sequence ID" value="NZ_CAAHFH010000002.1"/>
</dbReference>
<dbReference type="Gene3D" id="2.60.40.10">
    <property type="entry name" value="Immunoglobulins"/>
    <property type="match status" value="3"/>
</dbReference>
<dbReference type="EMBL" id="CAAHFH010000002">
    <property type="protein sequence ID" value="VGO22460.1"/>
    <property type="molecule type" value="Genomic_DNA"/>
</dbReference>
<feature type="domain" description="DUF4982" evidence="8">
    <location>
        <begin position="619"/>
        <end position="694"/>
    </location>
</feature>
<comment type="similarity">
    <text evidence="1">Belongs to the glycosyl hydrolase 2 family.</text>
</comment>
<evidence type="ECO:0000313" key="10">
    <source>
        <dbReference type="EMBL" id="VGO22460.1"/>
    </source>
</evidence>
<evidence type="ECO:0000256" key="3">
    <source>
        <dbReference type="ARBA" id="ARBA00023295"/>
    </source>
</evidence>
<dbReference type="Pfam" id="PF02836">
    <property type="entry name" value="Glyco_hydro_2_C"/>
    <property type="match status" value="1"/>
</dbReference>
<dbReference type="AlphaFoldDB" id="A0A6C2UQ95"/>
<dbReference type="PRINTS" id="PR00132">
    <property type="entry name" value="GLHYDRLASE2"/>
</dbReference>
<dbReference type="InterPro" id="IPR006103">
    <property type="entry name" value="Glyco_hydro_2_cat"/>
</dbReference>
<keyword evidence="4" id="KW-0732">Signal</keyword>
<dbReference type="Proteomes" id="UP000346198">
    <property type="component" value="Unassembled WGS sequence"/>
</dbReference>
<dbReference type="Gene3D" id="2.60.120.260">
    <property type="entry name" value="Galactose-binding domain-like"/>
    <property type="match status" value="1"/>
</dbReference>
<evidence type="ECO:0000259" key="5">
    <source>
        <dbReference type="Pfam" id="PF00703"/>
    </source>
</evidence>
<feature type="signal peptide" evidence="4">
    <location>
        <begin position="1"/>
        <end position="20"/>
    </location>
</feature>
<evidence type="ECO:0000256" key="1">
    <source>
        <dbReference type="ARBA" id="ARBA00007401"/>
    </source>
</evidence>
<dbReference type="GO" id="GO:0005975">
    <property type="term" value="P:carbohydrate metabolic process"/>
    <property type="evidence" value="ECO:0007669"/>
    <property type="project" value="InterPro"/>
</dbReference>
<evidence type="ECO:0000259" key="7">
    <source>
        <dbReference type="Pfam" id="PF13364"/>
    </source>
</evidence>
<dbReference type="SUPFAM" id="SSF49303">
    <property type="entry name" value="beta-Galactosidase/glucuronidase domain"/>
    <property type="match status" value="1"/>
</dbReference>
<evidence type="ECO:0000259" key="8">
    <source>
        <dbReference type="Pfam" id="PF16355"/>
    </source>
</evidence>
<organism evidence="10 11">
    <name type="scientific">Pontiella sulfatireligans</name>
    <dbReference type="NCBI Taxonomy" id="2750658"/>
    <lineage>
        <taxon>Bacteria</taxon>
        <taxon>Pseudomonadati</taxon>
        <taxon>Kiritimatiellota</taxon>
        <taxon>Kiritimatiellia</taxon>
        <taxon>Kiritimatiellales</taxon>
        <taxon>Pontiellaceae</taxon>
        <taxon>Pontiella</taxon>
    </lineage>
</organism>
<dbReference type="Pfam" id="PF18565">
    <property type="entry name" value="Glyco_hydro2_C5"/>
    <property type="match status" value="1"/>
</dbReference>
<dbReference type="InterPro" id="IPR036156">
    <property type="entry name" value="Beta-gal/glucu_dom_sf"/>
</dbReference>
<proteinExistence type="inferred from homology"/>
<feature type="domain" description="Glycoside hydrolase family 2 immunoglobulin-like beta-sandwich" evidence="5">
    <location>
        <begin position="197"/>
        <end position="282"/>
    </location>
</feature>
<gene>
    <name evidence="10" type="ORF">SCARR_04543</name>
</gene>
<dbReference type="PANTHER" id="PTHR42732">
    <property type="entry name" value="BETA-GALACTOSIDASE"/>
    <property type="match status" value="1"/>
</dbReference>
<evidence type="ECO:0000313" key="11">
    <source>
        <dbReference type="Proteomes" id="UP000346198"/>
    </source>
</evidence>
<dbReference type="Pfam" id="PF00703">
    <property type="entry name" value="Glyco_hydro_2"/>
    <property type="match status" value="1"/>
</dbReference>
<dbReference type="InterPro" id="IPR006101">
    <property type="entry name" value="Glyco_hydro_2"/>
</dbReference>
<protein>
    <submittedName>
        <fullName evidence="10">Beta-galactosidase BoGH2A</fullName>
    </submittedName>
</protein>
<dbReference type="Gene3D" id="3.20.20.80">
    <property type="entry name" value="Glycosidases"/>
    <property type="match status" value="1"/>
</dbReference>